<dbReference type="AlphaFoldDB" id="A0A812IN00"/>
<proteinExistence type="predicted"/>
<dbReference type="Proteomes" id="UP000604046">
    <property type="component" value="Unassembled WGS sequence"/>
</dbReference>
<reference evidence="1" key="1">
    <citation type="submission" date="2021-02" db="EMBL/GenBank/DDBJ databases">
        <authorList>
            <person name="Dougan E. K."/>
            <person name="Rhodes N."/>
            <person name="Thang M."/>
            <person name="Chan C."/>
        </authorList>
    </citation>
    <scope>NUCLEOTIDE SEQUENCE</scope>
</reference>
<accession>A0A812IN00</accession>
<comment type="caution">
    <text evidence="1">The sequence shown here is derived from an EMBL/GenBank/DDBJ whole genome shotgun (WGS) entry which is preliminary data.</text>
</comment>
<evidence type="ECO:0000313" key="2">
    <source>
        <dbReference type="Proteomes" id="UP000604046"/>
    </source>
</evidence>
<keyword evidence="2" id="KW-1185">Reference proteome</keyword>
<sequence>MAECRGTDAQVLNMTQARAKAMLMELLGEYSAKSFQSKLGDLLQKEAQHGEVCDESPGRWALAEECHADIFARYGFKSGTGVERLRPIVLISKKFPDLEEKVQKLWKLLALKSSVTELFTKVEEPQEISGSSLPAKRVPSKARALALQAEILAAFSAPSFQKKLGEISRRHVANLHDEACKAELDAMMEKTKLEIVPRYGYEASPKGLKDLEEDMQQFDNDPDIFVNAVAIEEALFPYAQTSRPFVMDKAVLGRTGSKPTTAFTVAKLLRKQLAAFSSPSFQNAISGLKRSADVEQACEGYYHLKGRAELALPVQRRILPQYGFQGSRAGVLDMVSHCSKFIKDPEVSRLFDAINLKLGMTPRACARFRDTACSFPSSERPDRSNRPEPAQTVELSFASFTAGSKK</sequence>
<name>A0A812IN00_9DINO</name>
<dbReference type="OrthoDB" id="415177at2759"/>
<organism evidence="1 2">
    <name type="scientific">Symbiodinium natans</name>
    <dbReference type="NCBI Taxonomy" id="878477"/>
    <lineage>
        <taxon>Eukaryota</taxon>
        <taxon>Sar</taxon>
        <taxon>Alveolata</taxon>
        <taxon>Dinophyceae</taxon>
        <taxon>Suessiales</taxon>
        <taxon>Symbiodiniaceae</taxon>
        <taxon>Symbiodinium</taxon>
    </lineage>
</organism>
<evidence type="ECO:0008006" key="3">
    <source>
        <dbReference type="Google" id="ProtNLM"/>
    </source>
</evidence>
<dbReference type="EMBL" id="CAJNDS010000311">
    <property type="protein sequence ID" value="CAE7042100.1"/>
    <property type="molecule type" value="Genomic_DNA"/>
</dbReference>
<gene>
    <name evidence="1" type="ORF">SNAT2548_LOCUS4973</name>
</gene>
<evidence type="ECO:0000313" key="1">
    <source>
        <dbReference type="EMBL" id="CAE7042100.1"/>
    </source>
</evidence>
<protein>
    <recommendedName>
        <fullName evidence="3">Protein C10</fullName>
    </recommendedName>
</protein>